<keyword evidence="3" id="KW-0256">Endoplasmic reticulum</keyword>
<evidence type="ECO:0000256" key="1">
    <source>
        <dbReference type="ARBA" id="ARBA00022737"/>
    </source>
</evidence>
<dbReference type="SUPFAM" id="SSF48452">
    <property type="entry name" value="TPR-like"/>
    <property type="match status" value="1"/>
</dbReference>
<keyword evidence="6" id="KW-1185">Reference proteome</keyword>
<gene>
    <name evidence="5" type="primary">EMC2</name>
    <name evidence="5" type="ORF">PRELSG_1341100</name>
</gene>
<keyword evidence="1" id="KW-0677">Repeat</keyword>
<dbReference type="InterPro" id="IPR011990">
    <property type="entry name" value="TPR-like_helical_dom_sf"/>
</dbReference>
<protein>
    <recommendedName>
        <fullName evidence="3">ER membrane protein complex subunit 2</fullName>
    </recommendedName>
</protein>
<keyword evidence="2" id="KW-0802">TPR repeat</keyword>
<evidence type="ECO:0000259" key="4">
    <source>
        <dbReference type="Pfam" id="PF22890"/>
    </source>
</evidence>
<feature type="domain" description="EMC2 TPR-like" evidence="4">
    <location>
        <begin position="94"/>
        <end position="201"/>
    </location>
</feature>
<evidence type="ECO:0000313" key="5">
    <source>
        <dbReference type="EMBL" id="CRH04037.1"/>
    </source>
</evidence>
<name>A0A1J1HIE8_PLARL</name>
<comment type="subunit">
    <text evidence="3">Component of the ER membrane protein complex (EMC).</text>
</comment>
<dbReference type="VEuPathDB" id="PlasmoDB:PRELSG_1341100"/>
<dbReference type="Gene3D" id="1.25.40.10">
    <property type="entry name" value="Tetratricopeptide repeat domain"/>
    <property type="match status" value="1"/>
</dbReference>
<dbReference type="InterPro" id="IPR039856">
    <property type="entry name" value="EMC2-like"/>
</dbReference>
<dbReference type="GO" id="GO:0072546">
    <property type="term" value="C:EMC complex"/>
    <property type="evidence" value="ECO:0007669"/>
    <property type="project" value="UniProtKB-UniRule"/>
</dbReference>
<dbReference type="EMBL" id="LN835308">
    <property type="protein sequence ID" value="CRH04037.1"/>
    <property type="molecule type" value="Genomic_DNA"/>
</dbReference>
<organism evidence="5 6">
    <name type="scientific">Plasmodium relictum</name>
    <dbReference type="NCBI Taxonomy" id="85471"/>
    <lineage>
        <taxon>Eukaryota</taxon>
        <taxon>Sar</taxon>
        <taxon>Alveolata</taxon>
        <taxon>Apicomplexa</taxon>
        <taxon>Aconoidasida</taxon>
        <taxon>Haemosporida</taxon>
        <taxon>Plasmodiidae</taxon>
        <taxon>Plasmodium</taxon>
        <taxon>Plasmodium (Haemamoeba)</taxon>
    </lineage>
</organism>
<reference evidence="5 6" key="1">
    <citation type="submission" date="2015-04" db="EMBL/GenBank/DDBJ databases">
        <authorList>
            <consortium name="Pathogen Informatics"/>
        </authorList>
    </citation>
    <scope>NUCLEOTIDE SEQUENCE [LARGE SCALE GENOMIC DNA]</scope>
    <source>
        <strain evidence="5 6">SGS1</strain>
    </source>
</reference>
<sequence length="293" mass="34903">MVKDKVVYNKENNLSVLEKCYQNSLEKNIPELVILYGKKLLRIIIRKDSFYKWNIYENILKASIELNLDEYVDMYFDKLNEKFGKLNGKKINILKGMVYESKNKNTEALNIYKNYLGKYPCDPLIRAKIINLKKFLESDINKVIQLLNDHLKEFPLDLESWHELAEIYLKDCLYSYSLYCFEEILLHSPTNLYFILTCAELYYTINQYELSSKYFCLSIKIQNSNLRGLWGIILLNVTRYSNKKTKLLNDNVDVLLTLQCINRLHDLYSKLHIDLLYKNSILDYLDQLRDNFK</sequence>
<dbReference type="Proteomes" id="UP000220158">
    <property type="component" value="Chromosome 13"/>
</dbReference>
<dbReference type="AlphaFoldDB" id="A0A1J1HIE8"/>
<dbReference type="PANTHER" id="PTHR12760">
    <property type="entry name" value="TETRATRICOPEPTIDE REPEAT PROTEIN"/>
    <property type="match status" value="1"/>
</dbReference>
<keyword evidence="3" id="KW-0472">Membrane</keyword>
<comment type="subcellular location">
    <subcellularLocation>
        <location evidence="3">Endoplasmic reticulum membrane</location>
        <topology evidence="3">Peripheral membrane protein</topology>
        <orientation evidence="3">Cytoplasmic side</orientation>
    </subcellularLocation>
</comment>
<dbReference type="InterPro" id="IPR055217">
    <property type="entry name" value="TPR_EMC2"/>
</dbReference>
<dbReference type="OrthoDB" id="124397at2759"/>
<evidence type="ECO:0000313" key="6">
    <source>
        <dbReference type="Proteomes" id="UP000220158"/>
    </source>
</evidence>
<evidence type="ECO:0000256" key="3">
    <source>
        <dbReference type="RuleBase" id="RU367091"/>
    </source>
</evidence>
<accession>A0A1J1HIE8</accession>
<dbReference type="KEGG" id="prel:PRELSG_1341100"/>
<comment type="function">
    <text evidence="3">Part of the endoplasmic reticulum membrane protein complex (EMC) that enables the energy-independent insertion into endoplasmic reticulum membranes of newly synthesized membrane proteins.</text>
</comment>
<proteinExistence type="inferred from homology"/>
<dbReference type="GeneID" id="39738345"/>
<dbReference type="Pfam" id="PF22890">
    <property type="entry name" value="TPR_EMC2"/>
    <property type="match status" value="1"/>
</dbReference>
<comment type="similarity">
    <text evidence="3">Belongs to the EMC2 family.</text>
</comment>
<dbReference type="RefSeq" id="XP_028536043.1">
    <property type="nucleotide sequence ID" value="XM_028678948.1"/>
</dbReference>
<dbReference type="OMA" id="MSDQEGW"/>
<evidence type="ECO:0000256" key="2">
    <source>
        <dbReference type="ARBA" id="ARBA00022803"/>
    </source>
</evidence>